<dbReference type="PANTHER" id="PTHR34580:SF3">
    <property type="entry name" value="PROTEIN PAFB"/>
    <property type="match status" value="1"/>
</dbReference>
<evidence type="ECO:0000313" key="6">
    <source>
        <dbReference type="EMBL" id="NYI37119.1"/>
    </source>
</evidence>
<gene>
    <name evidence="6" type="ORF">BJ975_000494</name>
    <name evidence="5" type="ORF">IDH50_01885</name>
</gene>
<dbReference type="RefSeq" id="WP_179423327.1">
    <property type="nucleotide sequence ID" value="NZ_BAAAMP010000002.1"/>
</dbReference>
<keyword evidence="7" id="KW-1185">Reference proteome</keyword>
<name>A0A8I0KKK1_9ACTN</name>
<dbReference type="Pfam" id="PF08279">
    <property type="entry name" value="HTH_11"/>
    <property type="match status" value="1"/>
</dbReference>
<dbReference type="InterPro" id="IPR026881">
    <property type="entry name" value="WYL_dom"/>
</dbReference>
<dbReference type="InterPro" id="IPR018356">
    <property type="entry name" value="Tscrpt_reg_HTH_DeoR_CS"/>
</dbReference>
<comment type="caution">
    <text evidence="5">The sequence shown here is derived from an EMBL/GenBank/DDBJ whole genome shotgun (WGS) entry which is preliminary data.</text>
</comment>
<dbReference type="GO" id="GO:0003677">
    <property type="term" value="F:DNA binding"/>
    <property type="evidence" value="ECO:0007669"/>
    <property type="project" value="UniProtKB-KW"/>
</dbReference>
<dbReference type="PROSITE" id="PS00894">
    <property type="entry name" value="HTH_DEOR_1"/>
    <property type="match status" value="1"/>
</dbReference>
<reference evidence="5" key="2">
    <citation type="submission" date="2020-09" db="EMBL/GenBank/DDBJ databases">
        <title>Novel species in genus Aeromicrobium.</title>
        <authorList>
            <person name="Zhang G."/>
        </authorList>
    </citation>
    <scope>NUCLEOTIDE SEQUENCE</scope>
    <source>
        <strain evidence="5">SSW1-57</strain>
    </source>
</reference>
<dbReference type="AlphaFoldDB" id="A0A8I0KKK1"/>
<dbReference type="InterPro" id="IPR036388">
    <property type="entry name" value="WH-like_DNA-bd_sf"/>
</dbReference>
<keyword evidence="2 6" id="KW-0238">DNA-binding</keyword>
<organism evidence="5 8">
    <name type="scientific">Aeromicrobium tamlense</name>
    <dbReference type="NCBI Taxonomy" id="375541"/>
    <lineage>
        <taxon>Bacteria</taxon>
        <taxon>Bacillati</taxon>
        <taxon>Actinomycetota</taxon>
        <taxon>Actinomycetes</taxon>
        <taxon>Propionibacteriales</taxon>
        <taxon>Nocardioidaceae</taxon>
        <taxon>Aeromicrobium</taxon>
    </lineage>
</organism>
<evidence type="ECO:0000313" key="7">
    <source>
        <dbReference type="Proteomes" id="UP000587211"/>
    </source>
</evidence>
<accession>A0A8I0KKK1</accession>
<dbReference type="Gene3D" id="1.10.10.10">
    <property type="entry name" value="Winged helix-like DNA-binding domain superfamily/Winged helix DNA-binding domain"/>
    <property type="match status" value="1"/>
</dbReference>
<dbReference type="SUPFAM" id="SSF46785">
    <property type="entry name" value="Winged helix' DNA-binding domain"/>
    <property type="match status" value="1"/>
</dbReference>
<keyword evidence="1" id="KW-0805">Transcription regulation</keyword>
<reference evidence="6 7" key="1">
    <citation type="submission" date="2020-07" db="EMBL/GenBank/DDBJ databases">
        <title>Sequencing the genomes of 1000 actinobacteria strains.</title>
        <authorList>
            <person name="Klenk H.-P."/>
        </authorList>
    </citation>
    <scope>NUCLEOTIDE SEQUENCE [LARGE SCALE GENOMIC DNA]</scope>
    <source>
        <strain evidence="6 7">DSM 19087</strain>
    </source>
</reference>
<dbReference type="InterPro" id="IPR001034">
    <property type="entry name" value="DeoR_HTH"/>
</dbReference>
<dbReference type="EMBL" id="JACWMT010000001">
    <property type="protein sequence ID" value="MBD1268973.1"/>
    <property type="molecule type" value="Genomic_DNA"/>
</dbReference>
<dbReference type="EMBL" id="JACBZN010000001">
    <property type="protein sequence ID" value="NYI37119.1"/>
    <property type="molecule type" value="Genomic_DNA"/>
</dbReference>
<dbReference type="Pfam" id="PF13280">
    <property type="entry name" value="WYL"/>
    <property type="match status" value="1"/>
</dbReference>
<evidence type="ECO:0000256" key="3">
    <source>
        <dbReference type="ARBA" id="ARBA00023163"/>
    </source>
</evidence>
<dbReference type="PANTHER" id="PTHR34580">
    <property type="match status" value="1"/>
</dbReference>
<evidence type="ECO:0000256" key="2">
    <source>
        <dbReference type="ARBA" id="ARBA00023125"/>
    </source>
</evidence>
<evidence type="ECO:0000256" key="1">
    <source>
        <dbReference type="ARBA" id="ARBA00023015"/>
    </source>
</evidence>
<dbReference type="GO" id="GO:0003700">
    <property type="term" value="F:DNA-binding transcription factor activity"/>
    <property type="evidence" value="ECO:0007669"/>
    <property type="project" value="InterPro"/>
</dbReference>
<dbReference type="InterPro" id="IPR028349">
    <property type="entry name" value="PafC-like"/>
</dbReference>
<proteinExistence type="predicted"/>
<feature type="domain" description="HTH deoR-type" evidence="4">
    <location>
        <begin position="4"/>
        <end position="59"/>
    </location>
</feature>
<dbReference type="PROSITE" id="PS51000">
    <property type="entry name" value="HTH_DEOR_2"/>
    <property type="match status" value="1"/>
</dbReference>
<sequence length="319" mass="35516">MTTTSGRLLALLSLLQTRRDWTGEVLASRLDVSPRTVRRDVERLRELGYRIEAFTGPAGGYRLDAGADLPPLLLDDDQALALALSLQVSTTTGLGLDDRIGEAALRALTVLRQVMPSRLRHRLDALPVDVVEARSSPAVDRDVLLAIGAAVHAREVLRFDHAGARRRVEPHHLVHRHGRWYLVGWDLGCEDWRVFRADRISPRVPNGPRFVPRDLPGGDPAVFVTARFRGSEDNEWPCRGEAVVHLPIDRVRPFVRDGHVEAVTDDRTRVVEGSWSWPALAASLLRFDAEIEAVEPLELAQAFRLLGSRAETAGRAPHR</sequence>
<dbReference type="PROSITE" id="PS52050">
    <property type="entry name" value="WYL"/>
    <property type="match status" value="1"/>
</dbReference>
<dbReference type="Proteomes" id="UP000659061">
    <property type="component" value="Unassembled WGS sequence"/>
</dbReference>
<dbReference type="InterPro" id="IPR051534">
    <property type="entry name" value="CBASS_pafABC_assoc_protein"/>
</dbReference>
<protein>
    <submittedName>
        <fullName evidence="6">DNA-binding transcriptional regulator YafY</fullName>
    </submittedName>
    <submittedName>
        <fullName evidence="5">WYL domain-containing protein</fullName>
    </submittedName>
</protein>
<evidence type="ECO:0000259" key="4">
    <source>
        <dbReference type="PROSITE" id="PS51000"/>
    </source>
</evidence>
<evidence type="ECO:0000313" key="8">
    <source>
        <dbReference type="Proteomes" id="UP000659061"/>
    </source>
</evidence>
<keyword evidence="3" id="KW-0804">Transcription</keyword>
<dbReference type="PIRSF" id="PIRSF016838">
    <property type="entry name" value="PafC"/>
    <property type="match status" value="1"/>
</dbReference>
<dbReference type="Proteomes" id="UP000587211">
    <property type="component" value="Unassembled WGS sequence"/>
</dbReference>
<dbReference type="InterPro" id="IPR013196">
    <property type="entry name" value="HTH_11"/>
</dbReference>
<dbReference type="InterPro" id="IPR036390">
    <property type="entry name" value="WH_DNA-bd_sf"/>
</dbReference>
<evidence type="ECO:0000313" key="5">
    <source>
        <dbReference type="EMBL" id="MBD1268973.1"/>
    </source>
</evidence>